<evidence type="ECO:0000313" key="2">
    <source>
        <dbReference type="Proteomes" id="UP000032522"/>
    </source>
</evidence>
<proteinExistence type="predicted"/>
<name>A0A0D8BWA6_GEOKU</name>
<dbReference type="EMBL" id="JYBP01000003">
    <property type="protein sequence ID" value="KJE28481.1"/>
    <property type="molecule type" value="Genomic_DNA"/>
</dbReference>
<protein>
    <submittedName>
        <fullName evidence="1">Uncharacterized protein</fullName>
    </submittedName>
</protein>
<accession>A0A0D8BWA6</accession>
<dbReference type="AlphaFoldDB" id="A0A0D8BWA6"/>
<sequence length="107" mass="12693">MFISPLTLLPGSRQCFLFFVTKSQNLVMNQKYNMIHCKVEDFVVGLGKGEKMPNTYFTNEPTNFTNNAKQYQKRKVMSVYTYYKQLEEKQKLAMQIEEQMNMLQNKN</sequence>
<reference evidence="1 2" key="1">
    <citation type="submission" date="2015-01" db="EMBL/GenBank/DDBJ databases">
        <authorList>
            <person name="Filippidou S."/>
            <person name="Jeanneret N."/>
            <person name="Russel-Delif L."/>
            <person name="Junier T."/>
            <person name="Wunderlin T."/>
            <person name="Molina V."/>
            <person name="Johnson S.L."/>
            <person name="Davenport K.W."/>
            <person name="Chain P.S."/>
            <person name="Dorador C."/>
            <person name="Junier P."/>
        </authorList>
    </citation>
    <scope>NUCLEOTIDE SEQUENCE [LARGE SCALE GENOMIC DNA]</scope>
    <source>
        <strain evidence="1 2">Et7/4</strain>
    </source>
</reference>
<gene>
    <name evidence="1" type="ORF">LG52_85</name>
</gene>
<evidence type="ECO:0000313" key="1">
    <source>
        <dbReference type="EMBL" id="KJE28481.1"/>
    </source>
</evidence>
<dbReference type="PATRIC" id="fig|1462.6.peg.172"/>
<comment type="caution">
    <text evidence="1">The sequence shown here is derived from an EMBL/GenBank/DDBJ whole genome shotgun (WGS) entry which is preliminary data.</text>
</comment>
<organism evidence="1 2">
    <name type="scientific">Geobacillus kaustophilus</name>
    <dbReference type="NCBI Taxonomy" id="1462"/>
    <lineage>
        <taxon>Bacteria</taxon>
        <taxon>Bacillati</taxon>
        <taxon>Bacillota</taxon>
        <taxon>Bacilli</taxon>
        <taxon>Bacillales</taxon>
        <taxon>Anoxybacillaceae</taxon>
        <taxon>Geobacillus</taxon>
        <taxon>Geobacillus thermoleovorans group</taxon>
    </lineage>
</organism>
<dbReference type="RefSeq" id="WP_156135614.1">
    <property type="nucleotide sequence ID" value="NZ_JYBP01000003.1"/>
</dbReference>
<dbReference type="Proteomes" id="UP000032522">
    <property type="component" value="Unassembled WGS sequence"/>
</dbReference>